<dbReference type="CDD" id="cd02440">
    <property type="entry name" value="AdoMet_MTases"/>
    <property type="match status" value="1"/>
</dbReference>
<dbReference type="GO" id="GO:0005737">
    <property type="term" value="C:cytoplasm"/>
    <property type="evidence" value="ECO:0007669"/>
    <property type="project" value="UniProtKB-SubCell"/>
</dbReference>
<name>A0A521DC65_SACCC</name>
<dbReference type="GO" id="GO:0008033">
    <property type="term" value="P:tRNA processing"/>
    <property type="evidence" value="ECO:0007669"/>
    <property type="project" value="UniProtKB-UniRule"/>
</dbReference>
<evidence type="ECO:0000256" key="6">
    <source>
        <dbReference type="HAMAP-Rule" id="MF_01872"/>
    </source>
</evidence>
<dbReference type="InterPro" id="IPR007848">
    <property type="entry name" value="Small_mtfrase_dom"/>
</dbReference>
<reference evidence="8 9" key="1">
    <citation type="submission" date="2017-05" db="EMBL/GenBank/DDBJ databases">
        <authorList>
            <person name="Varghese N."/>
            <person name="Submissions S."/>
        </authorList>
    </citation>
    <scope>NUCLEOTIDE SEQUENCE [LARGE SCALE GENOMIC DNA]</scope>
    <source>
        <strain evidence="8 9">DSM 27040</strain>
    </source>
</reference>
<dbReference type="InterPro" id="IPR050210">
    <property type="entry name" value="tRNA_Adenine-N(6)_MTase"/>
</dbReference>
<dbReference type="EC" id="2.1.1.223" evidence="6"/>
<keyword evidence="5 6" id="KW-0819">tRNA processing</keyword>
<dbReference type="PRINTS" id="PR00507">
    <property type="entry name" value="N12N6MTFRASE"/>
</dbReference>
<proteinExistence type="inferred from homology"/>
<evidence type="ECO:0000313" key="9">
    <source>
        <dbReference type="Proteomes" id="UP000319040"/>
    </source>
</evidence>
<dbReference type="InterPro" id="IPR022882">
    <property type="entry name" value="tRNA_adenine-N6_MeTrfase"/>
</dbReference>
<comment type="catalytic activity">
    <reaction evidence="6">
        <text>adenosine(37) in tRNA1(Val) + S-adenosyl-L-methionine = N(6)-methyladenosine(37) in tRNA1(Val) + S-adenosyl-L-homocysteine + H(+)</text>
        <dbReference type="Rhea" id="RHEA:43160"/>
        <dbReference type="Rhea" id="RHEA-COMP:10369"/>
        <dbReference type="Rhea" id="RHEA-COMP:10370"/>
        <dbReference type="ChEBI" id="CHEBI:15378"/>
        <dbReference type="ChEBI" id="CHEBI:57856"/>
        <dbReference type="ChEBI" id="CHEBI:59789"/>
        <dbReference type="ChEBI" id="CHEBI:74411"/>
        <dbReference type="ChEBI" id="CHEBI:74449"/>
        <dbReference type="EC" id="2.1.1.223"/>
    </reaction>
</comment>
<organism evidence="8 9">
    <name type="scientific">Saccharicrinis carchari</name>
    <dbReference type="NCBI Taxonomy" id="1168039"/>
    <lineage>
        <taxon>Bacteria</taxon>
        <taxon>Pseudomonadati</taxon>
        <taxon>Bacteroidota</taxon>
        <taxon>Bacteroidia</taxon>
        <taxon>Marinilabiliales</taxon>
        <taxon>Marinilabiliaceae</taxon>
        <taxon>Saccharicrinis</taxon>
    </lineage>
</organism>
<keyword evidence="4 6" id="KW-0949">S-adenosyl-L-methionine</keyword>
<dbReference type="Gene3D" id="3.40.50.150">
    <property type="entry name" value="Vaccinia Virus protein VP39"/>
    <property type="match status" value="1"/>
</dbReference>
<dbReference type="GO" id="GO:0016430">
    <property type="term" value="F:tRNA (adenine-N6)-methyltransferase activity"/>
    <property type="evidence" value="ECO:0007669"/>
    <property type="project" value="UniProtKB-UniRule"/>
</dbReference>
<dbReference type="PANTHER" id="PTHR47739:SF1">
    <property type="entry name" value="TRNA1(VAL) (ADENINE(37)-N6)-METHYLTRANSFERASE"/>
    <property type="match status" value="1"/>
</dbReference>
<dbReference type="Proteomes" id="UP000319040">
    <property type="component" value="Unassembled WGS sequence"/>
</dbReference>
<keyword evidence="2 6" id="KW-0489">Methyltransferase</keyword>
<evidence type="ECO:0000256" key="1">
    <source>
        <dbReference type="ARBA" id="ARBA00022490"/>
    </source>
</evidence>
<dbReference type="Pfam" id="PF05175">
    <property type="entry name" value="MTS"/>
    <property type="match status" value="1"/>
</dbReference>
<dbReference type="AlphaFoldDB" id="A0A521DC65"/>
<dbReference type="InterPro" id="IPR002052">
    <property type="entry name" value="DNA_methylase_N6_adenine_CS"/>
</dbReference>
<evidence type="ECO:0000256" key="4">
    <source>
        <dbReference type="ARBA" id="ARBA00022691"/>
    </source>
</evidence>
<dbReference type="GO" id="GO:0032259">
    <property type="term" value="P:methylation"/>
    <property type="evidence" value="ECO:0007669"/>
    <property type="project" value="UniProtKB-KW"/>
</dbReference>
<comment type="subcellular location">
    <subcellularLocation>
        <location evidence="6">Cytoplasm</location>
    </subcellularLocation>
</comment>
<dbReference type="PROSITE" id="PS00092">
    <property type="entry name" value="N6_MTASE"/>
    <property type="match status" value="1"/>
</dbReference>
<evidence type="ECO:0000313" key="8">
    <source>
        <dbReference type="EMBL" id="SMO69172.1"/>
    </source>
</evidence>
<keyword evidence="9" id="KW-1185">Reference proteome</keyword>
<evidence type="ECO:0000256" key="3">
    <source>
        <dbReference type="ARBA" id="ARBA00022679"/>
    </source>
</evidence>
<gene>
    <name evidence="8" type="ORF">SAMN06265379_10541</name>
</gene>
<dbReference type="EMBL" id="FXTB01000005">
    <property type="protein sequence ID" value="SMO69172.1"/>
    <property type="molecule type" value="Genomic_DNA"/>
</dbReference>
<dbReference type="HAMAP" id="MF_01872">
    <property type="entry name" value="tRNA_methyltr_YfiC"/>
    <property type="match status" value="1"/>
</dbReference>
<dbReference type="SUPFAM" id="SSF53335">
    <property type="entry name" value="S-adenosyl-L-methionine-dependent methyltransferases"/>
    <property type="match status" value="1"/>
</dbReference>
<dbReference type="PANTHER" id="PTHR47739">
    <property type="entry name" value="TRNA1(VAL) (ADENINE(37)-N6)-METHYLTRANSFERASE"/>
    <property type="match status" value="1"/>
</dbReference>
<dbReference type="RefSeq" id="WP_142533505.1">
    <property type="nucleotide sequence ID" value="NZ_FXTB01000005.1"/>
</dbReference>
<comment type="function">
    <text evidence="6">Specifically methylates the adenine in position 37 of tRNA(1)(Val) (anticodon cmo5UAC).</text>
</comment>
<evidence type="ECO:0000256" key="5">
    <source>
        <dbReference type="ARBA" id="ARBA00022694"/>
    </source>
</evidence>
<keyword evidence="1 6" id="KW-0963">Cytoplasm</keyword>
<dbReference type="OrthoDB" id="5383291at2"/>
<evidence type="ECO:0000259" key="7">
    <source>
        <dbReference type="Pfam" id="PF05175"/>
    </source>
</evidence>
<dbReference type="GO" id="GO:0003676">
    <property type="term" value="F:nucleic acid binding"/>
    <property type="evidence" value="ECO:0007669"/>
    <property type="project" value="InterPro"/>
</dbReference>
<evidence type="ECO:0000256" key="2">
    <source>
        <dbReference type="ARBA" id="ARBA00022603"/>
    </source>
</evidence>
<dbReference type="InterPro" id="IPR029063">
    <property type="entry name" value="SAM-dependent_MTases_sf"/>
</dbReference>
<accession>A0A521DC65</accession>
<keyword evidence="3 6" id="KW-0808">Transferase</keyword>
<sequence length="236" mass="26592">MANKVFNFKQFAVRQEKAAMKIGTDGVLLGAWASVNKVQSVLDIGTGTGLIALMLAQRTTDALIHAVELDHAAQSEAAFNFKASPWNNRLNAIHADFKTCHWTSSYDLIVSNPPFFKHSLKNPCDKKSIARHTDSLSYDQLIRGAVKLLSNTGRFCVVLPASERNNFKKIAAQDQLYLNKVLYIKPTPSKPPKRVLMEFSFENKLGIENEMIIEEFGRHGYSDDYKQLTKDFYLGF</sequence>
<protein>
    <recommendedName>
        <fullName evidence="6">tRNA1(Val) (adenine(37)-N6)-methyltransferase</fullName>
        <ecNumber evidence="6">2.1.1.223</ecNumber>
    </recommendedName>
    <alternativeName>
        <fullName evidence="6">tRNA m6A37 methyltransferase</fullName>
    </alternativeName>
</protein>
<comment type="similarity">
    <text evidence="6">Belongs to the methyltransferase superfamily. tRNA (adenine-N(6)-)-methyltransferase family.</text>
</comment>
<feature type="domain" description="Methyltransferase small" evidence="7">
    <location>
        <begin position="36"/>
        <end position="159"/>
    </location>
</feature>